<dbReference type="RefSeq" id="WP_348636594.1">
    <property type="nucleotide sequence ID" value="NZ_CP155618.1"/>
</dbReference>
<accession>A0AAU7EIE2</accession>
<feature type="region of interest" description="Disordered" evidence="1">
    <location>
        <begin position="52"/>
        <end position="71"/>
    </location>
</feature>
<protein>
    <submittedName>
        <fullName evidence="2">Uncharacterized protein</fullName>
    </submittedName>
</protein>
<feature type="compositionally biased region" description="Polar residues" evidence="1">
    <location>
        <begin position="56"/>
        <end position="71"/>
    </location>
</feature>
<evidence type="ECO:0000256" key="1">
    <source>
        <dbReference type="SAM" id="MobiDB-lite"/>
    </source>
</evidence>
<keyword evidence="3" id="KW-1185">Reference proteome</keyword>
<gene>
    <name evidence="2" type="ORF">QLS71_002545</name>
</gene>
<dbReference type="KEGG" id="mlil:QLS71_002545"/>
<evidence type="ECO:0000313" key="3">
    <source>
        <dbReference type="Proteomes" id="UP001224325"/>
    </source>
</evidence>
<dbReference type="EMBL" id="CP155618">
    <property type="protein sequence ID" value="XBL14905.1"/>
    <property type="molecule type" value="Genomic_DNA"/>
</dbReference>
<dbReference type="Proteomes" id="UP001224325">
    <property type="component" value="Chromosome"/>
</dbReference>
<organism evidence="2 3">
    <name type="scientific">Mariniflexile litorale</name>
    <dbReference type="NCBI Taxonomy" id="3045158"/>
    <lineage>
        <taxon>Bacteria</taxon>
        <taxon>Pseudomonadati</taxon>
        <taxon>Bacteroidota</taxon>
        <taxon>Flavobacteriia</taxon>
        <taxon>Flavobacteriales</taxon>
        <taxon>Flavobacteriaceae</taxon>
        <taxon>Mariniflexile</taxon>
    </lineage>
</organism>
<reference evidence="2" key="1">
    <citation type="submission" date="2024-04" db="EMBL/GenBank/DDBJ databases">
        <title>Mariniflexile litorale, isolated from the shallow sediments of the Sea of Japan.</title>
        <authorList>
            <person name="Romanenko L."/>
            <person name="Isaeva M."/>
        </authorList>
    </citation>
    <scope>NUCLEOTIDE SEQUENCE [LARGE SCALE GENOMIC DNA]</scope>
    <source>
        <strain evidence="2">KMM 9835</strain>
    </source>
</reference>
<dbReference type="AlphaFoldDB" id="A0AAU7EIE2"/>
<name>A0AAU7EIE2_9FLAO</name>
<sequence length="71" mass="8312">MKDNFTIFYSWQSDLKGKFNRNLISSSIEKAIKDLKRNSQNDFKLEINLDRDTKNKSGSPSIFTSESKMKF</sequence>
<evidence type="ECO:0000313" key="2">
    <source>
        <dbReference type="EMBL" id="XBL14905.1"/>
    </source>
</evidence>
<proteinExistence type="predicted"/>